<sequence>MFQERPTFTSNLGRYDFPVKDFEEETVFDVSDDEIQGFHHDCDVQVLVDRAYLGVTKQHMNSGLGDVDCHRQSDHEPPDRDPDKGHTYVDLVPIHKGLTNGSQFTRVLDERRHHLKLMHDQEDCFNANRSLPTENEINMVQVFGVFKEEVRIHDESNDFVVPQRESIKSGLSGCGIGVYILDKKIEVSPPHDIVKLERMDINNGHMGLIENSAYKSFSLPLSENITSKDEEAKGYVLVRVLCCTRAENTFTANHEQLLSWWHLKIMEPDPLRMVLICCCSTFYRSVNHTSVVVFKTTVVLVFTPVHLFLHLSFSWIIHIAGILKKVATVFETALQRNLLKTAKRVLNFIQSAQRDEMPALAVMEGLDGQALCASFVHAYSPTGGVLFMFYMGPSHHKQEEVHMRQMMEMMQRMYPNEVFPDVPDP</sequence>
<feature type="region of interest" description="Disordered" evidence="1">
    <location>
        <begin position="63"/>
        <end position="85"/>
    </location>
</feature>
<dbReference type="EMBL" id="QGKV02000299">
    <property type="protein sequence ID" value="KAF3595329.1"/>
    <property type="molecule type" value="Genomic_DNA"/>
</dbReference>
<name>A0ABQ7EGH1_BRACR</name>
<feature type="compositionally biased region" description="Basic and acidic residues" evidence="1">
    <location>
        <begin position="67"/>
        <end position="85"/>
    </location>
</feature>
<comment type="caution">
    <text evidence="2">The sequence shown here is derived from an EMBL/GenBank/DDBJ whole genome shotgun (WGS) entry which is preliminary data.</text>
</comment>
<evidence type="ECO:0000313" key="2">
    <source>
        <dbReference type="EMBL" id="KAF3595329.1"/>
    </source>
</evidence>
<gene>
    <name evidence="2" type="ORF">DY000_02024324</name>
</gene>
<organism evidence="2 3">
    <name type="scientific">Brassica cretica</name>
    <name type="common">Mustard</name>
    <dbReference type="NCBI Taxonomy" id="69181"/>
    <lineage>
        <taxon>Eukaryota</taxon>
        <taxon>Viridiplantae</taxon>
        <taxon>Streptophyta</taxon>
        <taxon>Embryophyta</taxon>
        <taxon>Tracheophyta</taxon>
        <taxon>Spermatophyta</taxon>
        <taxon>Magnoliopsida</taxon>
        <taxon>eudicotyledons</taxon>
        <taxon>Gunneridae</taxon>
        <taxon>Pentapetalae</taxon>
        <taxon>rosids</taxon>
        <taxon>malvids</taxon>
        <taxon>Brassicales</taxon>
        <taxon>Brassicaceae</taxon>
        <taxon>Brassiceae</taxon>
        <taxon>Brassica</taxon>
    </lineage>
</organism>
<evidence type="ECO:0000313" key="3">
    <source>
        <dbReference type="Proteomes" id="UP000266723"/>
    </source>
</evidence>
<reference evidence="2 3" key="1">
    <citation type="journal article" date="2020" name="BMC Genomics">
        <title>Intraspecific diversification of the crop wild relative Brassica cretica Lam. using demographic model selection.</title>
        <authorList>
            <person name="Kioukis A."/>
            <person name="Michalopoulou V.A."/>
            <person name="Briers L."/>
            <person name="Pirintsos S."/>
            <person name="Studholme D.J."/>
            <person name="Pavlidis P."/>
            <person name="Sarris P.F."/>
        </authorList>
    </citation>
    <scope>NUCLEOTIDE SEQUENCE [LARGE SCALE GENOMIC DNA]</scope>
    <source>
        <strain evidence="3">cv. PFS-1207/04</strain>
    </source>
</reference>
<protein>
    <submittedName>
        <fullName evidence="2">Uncharacterized protein</fullName>
    </submittedName>
</protein>
<accession>A0ABQ7EGH1</accession>
<proteinExistence type="predicted"/>
<keyword evidence="3" id="KW-1185">Reference proteome</keyword>
<dbReference type="Proteomes" id="UP000266723">
    <property type="component" value="Unassembled WGS sequence"/>
</dbReference>
<evidence type="ECO:0000256" key="1">
    <source>
        <dbReference type="SAM" id="MobiDB-lite"/>
    </source>
</evidence>